<dbReference type="Proteomes" id="UP000002007">
    <property type="component" value="Chromosome"/>
</dbReference>
<dbReference type="EMBL" id="CP000910">
    <property type="protein sequence ID" value="ABY22095.1"/>
    <property type="molecule type" value="Genomic_DNA"/>
</dbReference>
<organism evidence="1 2">
    <name type="scientific">Renibacterium salmoninarum (strain ATCC 33209 / DSM 20767 / JCM 11484 / NBRC 15589 / NCIMB 2235)</name>
    <dbReference type="NCBI Taxonomy" id="288705"/>
    <lineage>
        <taxon>Bacteria</taxon>
        <taxon>Bacillati</taxon>
        <taxon>Actinomycetota</taxon>
        <taxon>Actinomycetes</taxon>
        <taxon>Micrococcales</taxon>
        <taxon>Micrococcaceae</taxon>
        <taxon>Renibacterium</taxon>
    </lineage>
</organism>
<dbReference type="HOGENOM" id="CLU_3238648_0_0_11"/>
<reference evidence="2" key="1">
    <citation type="journal article" date="2008" name="J. Bacteriol.">
        <title>Genome sequence of the fish pathogen Renibacterium salmoninarum suggests reductive evolution away from an environmental Arthrobacter ancestor.</title>
        <authorList>
            <person name="Wiens G.D."/>
            <person name="Rockey D.D."/>
            <person name="Wu Z."/>
            <person name="Chang J."/>
            <person name="Levy R."/>
            <person name="Crane S."/>
            <person name="Chen D.S."/>
            <person name="Capri G.R."/>
            <person name="Burnett J.R."/>
            <person name="Sudheesh P.S."/>
            <person name="Schipma M.J."/>
            <person name="Burd H."/>
            <person name="Bhattacharyya A."/>
            <person name="Rhodes L.D."/>
            <person name="Kaul R."/>
            <person name="Strom M.S."/>
        </authorList>
    </citation>
    <scope>NUCLEOTIDE SEQUENCE [LARGE SCALE GENOMIC DNA]</scope>
    <source>
        <strain evidence="2">ATCC 33209 / DSM 20767 / JCM 11484 / NBRC 15589 / NCIMB 2235</strain>
    </source>
</reference>
<name>A9WKT7_RENSM</name>
<dbReference type="AlphaFoldDB" id="A9WKT7"/>
<gene>
    <name evidence="1" type="ordered locus">RSal33209_0339</name>
</gene>
<dbReference type="KEGG" id="rsa:RSal33209_0339"/>
<keyword evidence="2" id="KW-1185">Reference proteome</keyword>
<evidence type="ECO:0000313" key="1">
    <source>
        <dbReference type="EMBL" id="ABY22095.1"/>
    </source>
</evidence>
<dbReference type="STRING" id="288705.RSal33209_0339"/>
<accession>A9WKT7</accession>
<protein>
    <submittedName>
        <fullName evidence="1">Uncharacterized protein</fullName>
    </submittedName>
</protein>
<sequence>MIEEAVHRYGYQAVINATGDLLQGKVPEIGLQRFGGTPGWKSS</sequence>
<evidence type="ECO:0000313" key="2">
    <source>
        <dbReference type="Proteomes" id="UP000002007"/>
    </source>
</evidence>
<proteinExistence type="predicted"/>